<evidence type="ECO:0008006" key="3">
    <source>
        <dbReference type="Google" id="ProtNLM"/>
    </source>
</evidence>
<dbReference type="STRING" id="1385517.N800_00790"/>
<dbReference type="AlphaFoldDB" id="A0A0A0EUA6"/>
<evidence type="ECO:0000313" key="1">
    <source>
        <dbReference type="EMBL" id="KGM54496.1"/>
    </source>
</evidence>
<sequence>MKMLLTAEIPHEPFNSLVRSGKAGEVMDRILQAIKPEAAYFTEQDGTRCGIFVIDLKAPSDVPTFAEPFFLNFNANCKFRIVMSPEDLQKAGLEALGKKWAA</sequence>
<reference evidence="1 2" key="1">
    <citation type="submission" date="2013-08" db="EMBL/GenBank/DDBJ databases">
        <title>Genome sequencing of Lysobacter.</title>
        <authorList>
            <person name="Zhang S."/>
            <person name="Wang G."/>
        </authorList>
    </citation>
    <scope>NUCLEOTIDE SEQUENCE [LARGE SCALE GENOMIC DNA]</scope>
    <source>
        <strain evidence="1 2">GH1-9</strain>
    </source>
</reference>
<keyword evidence="2" id="KW-1185">Reference proteome</keyword>
<dbReference type="eggNOG" id="ENOG5032TZS">
    <property type="taxonomic scope" value="Bacteria"/>
</dbReference>
<dbReference type="EMBL" id="AVPU01000012">
    <property type="protein sequence ID" value="KGM54496.1"/>
    <property type="molecule type" value="Genomic_DNA"/>
</dbReference>
<dbReference type="RefSeq" id="WP_036136868.1">
    <property type="nucleotide sequence ID" value="NZ_AVPU01000012.1"/>
</dbReference>
<dbReference type="Proteomes" id="UP000029998">
    <property type="component" value="Unassembled WGS sequence"/>
</dbReference>
<gene>
    <name evidence="1" type="ORF">N800_00790</name>
</gene>
<accession>A0A0A0EUA6</accession>
<organism evidence="1 2">
    <name type="scientific">Lysobacter daejeonensis GH1-9</name>
    <dbReference type="NCBI Taxonomy" id="1385517"/>
    <lineage>
        <taxon>Bacteria</taxon>
        <taxon>Pseudomonadati</taxon>
        <taxon>Pseudomonadota</taxon>
        <taxon>Gammaproteobacteria</taxon>
        <taxon>Lysobacterales</taxon>
        <taxon>Lysobacteraceae</taxon>
        <taxon>Aerolutibacter</taxon>
    </lineage>
</organism>
<proteinExistence type="predicted"/>
<dbReference type="OrthoDB" id="120749at2"/>
<protein>
    <recommendedName>
        <fullName evidence="3">Panthothenate synthetase</fullName>
    </recommendedName>
</protein>
<name>A0A0A0EUA6_9GAMM</name>
<comment type="caution">
    <text evidence="1">The sequence shown here is derived from an EMBL/GenBank/DDBJ whole genome shotgun (WGS) entry which is preliminary data.</text>
</comment>
<evidence type="ECO:0000313" key="2">
    <source>
        <dbReference type="Proteomes" id="UP000029998"/>
    </source>
</evidence>